<dbReference type="eggNOG" id="ENOG502QQYS">
    <property type="taxonomic scope" value="Eukaryota"/>
</dbReference>
<evidence type="ECO:0000256" key="3">
    <source>
        <dbReference type="ARBA" id="ARBA00023125"/>
    </source>
</evidence>
<dbReference type="SMART" id="SM00774">
    <property type="entry name" value="WRKY"/>
    <property type="match status" value="1"/>
</dbReference>
<dbReference type="Proteomes" id="UP000035740">
    <property type="component" value="Unassembled WGS sequence"/>
</dbReference>
<proteinExistence type="predicted"/>
<feature type="compositionally biased region" description="Basic residues" evidence="6">
    <location>
        <begin position="157"/>
        <end position="166"/>
    </location>
</feature>
<accession>A0A0J8B518</accession>
<dbReference type="InterPro" id="IPR036576">
    <property type="entry name" value="WRKY_dom_sf"/>
</dbReference>
<dbReference type="FunFam" id="2.20.25.80:FF:000003">
    <property type="entry name" value="WRKY transcription factor 57"/>
    <property type="match status" value="1"/>
</dbReference>
<comment type="subcellular location">
    <subcellularLocation>
        <location evidence="1">Nucleus</location>
    </subcellularLocation>
</comment>
<dbReference type="GO" id="GO:0043565">
    <property type="term" value="F:sequence-specific DNA binding"/>
    <property type="evidence" value="ECO:0007669"/>
    <property type="project" value="InterPro"/>
</dbReference>
<keyword evidence="3" id="KW-0238">DNA-binding</keyword>
<feature type="region of interest" description="Disordered" evidence="6">
    <location>
        <begin position="71"/>
        <end position="174"/>
    </location>
</feature>
<keyword evidence="5" id="KW-0539">Nucleus</keyword>
<dbReference type="Gene3D" id="2.20.25.80">
    <property type="entry name" value="WRKY domain"/>
    <property type="match status" value="1"/>
</dbReference>
<gene>
    <name evidence="8" type="ORF">BVRB_002510</name>
</gene>
<evidence type="ECO:0000313" key="9">
    <source>
        <dbReference type="Proteomes" id="UP000035740"/>
    </source>
</evidence>
<evidence type="ECO:0000256" key="2">
    <source>
        <dbReference type="ARBA" id="ARBA00023015"/>
    </source>
</evidence>
<dbReference type="InterPro" id="IPR044810">
    <property type="entry name" value="WRKY_plant"/>
</dbReference>
<feature type="domain" description="WRKY" evidence="7">
    <location>
        <begin position="179"/>
        <end position="244"/>
    </location>
</feature>
<dbReference type="GO" id="GO:0005634">
    <property type="term" value="C:nucleus"/>
    <property type="evidence" value="ECO:0007669"/>
    <property type="project" value="UniProtKB-SubCell"/>
</dbReference>
<evidence type="ECO:0000256" key="4">
    <source>
        <dbReference type="ARBA" id="ARBA00023163"/>
    </source>
</evidence>
<evidence type="ECO:0000256" key="5">
    <source>
        <dbReference type="ARBA" id="ARBA00023242"/>
    </source>
</evidence>
<reference evidence="8 9" key="1">
    <citation type="journal article" date="2014" name="Nature">
        <title>The genome of the recently domesticated crop plant sugar beet (Beta vulgaris).</title>
        <authorList>
            <person name="Dohm J.C."/>
            <person name="Minoche A.E."/>
            <person name="Holtgrawe D."/>
            <person name="Capella-Gutierrez S."/>
            <person name="Zakrzewski F."/>
            <person name="Tafer H."/>
            <person name="Rupp O."/>
            <person name="Sorensen T.R."/>
            <person name="Stracke R."/>
            <person name="Reinhardt R."/>
            <person name="Goesmann A."/>
            <person name="Kraft T."/>
            <person name="Schulz B."/>
            <person name="Stadler P.F."/>
            <person name="Schmidt T."/>
            <person name="Gabaldon T."/>
            <person name="Lehrach H."/>
            <person name="Weisshaar B."/>
            <person name="Himmelbauer H."/>
        </authorList>
    </citation>
    <scope>NUCLEOTIDE SEQUENCE [LARGE SCALE GENOMIC DNA]</scope>
    <source>
        <tissue evidence="8">Taproot</tissue>
    </source>
</reference>
<evidence type="ECO:0000256" key="6">
    <source>
        <dbReference type="SAM" id="MobiDB-lite"/>
    </source>
</evidence>
<dbReference type="SUPFAM" id="SSF118290">
    <property type="entry name" value="WRKY DNA-binding domain"/>
    <property type="match status" value="1"/>
</dbReference>
<feature type="compositionally biased region" description="Basic and acidic residues" evidence="6">
    <location>
        <begin position="89"/>
        <end position="101"/>
    </location>
</feature>
<keyword evidence="2" id="KW-0805">Transcription regulation</keyword>
<name>A0A0J8B518_BETVV</name>
<dbReference type="AlphaFoldDB" id="A0A0J8B518"/>
<dbReference type="EMBL" id="KQ090413">
    <property type="protein sequence ID" value="KMS96051.1"/>
    <property type="molecule type" value="Genomic_DNA"/>
</dbReference>
<dbReference type="Pfam" id="PF03106">
    <property type="entry name" value="WRKY"/>
    <property type="match status" value="1"/>
</dbReference>
<organism evidence="8 9">
    <name type="scientific">Beta vulgaris subsp. vulgaris</name>
    <name type="common">Beet</name>
    <dbReference type="NCBI Taxonomy" id="3555"/>
    <lineage>
        <taxon>Eukaryota</taxon>
        <taxon>Viridiplantae</taxon>
        <taxon>Streptophyta</taxon>
        <taxon>Embryophyta</taxon>
        <taxon>Tracheophyta</taxon>
        <taxon>Spermatophyta</taxon>
        <taxon>Magnoliopsida</taxon>
        <taxon>eudicotyledons</taxon>
        <taxon>Gunneridae</taxon>
        <taxon>Pentapetalae</taxon>
        <taxon>Caryophyllales</taxon>
        <taxon>Chenopodiaceae</taxon>
        <taxon>Betoideae</taxon>
        <taxon>Beta</taxon>
    </lineage>
</organism>
<dbReference type="KEGG" id="bvg:104883655"/>
<dbReference type="Gramene" id="KMS96051">
    <property type="protein sequence ID" value="KMS96051"/>
    <property type="gene ID" value="BVRB_002510"/>
</dbReference>
<feature type="compositionally biased region" description="Basic and acidic residues" evidence="6">
    <location>
        <begin position="128"/>
        <end position="156"/>
    </location>
</feature>
<evidence type="ECO:0000259" key="7">
    <source>
        <dbReference type="PROSITE" id="PS50811"/>
    </source>
</evidence>
<sequence length="336" mass="37344">MSDEARNYHNSYNYHHNPSLTLIHEDPDHALLDNNNFFPYSYNPTSSNLYFSDFINGYSMDYPTLPRSVALSPTPASSEVFSSVIDGGGDEKPRMAKEKEGASAVGSGENPGTPNSSISSSSTEGGGADDRSGVKNEDKHPFKACDDQGGDDESKKVNKGKKKGEKKQREPRFAFMTKSEVDQLEDGYRWRKYGQKAVKNSPYPRSYYRCTTQKCMVKKRVERSFQDPSTVITTYEGQHNHPVPATLRGHAAALLPQYSMLAPAPPSSSSNFPHELLAQLGHGGADNMSVGVSSFSQFSHLQQLHHRHNIHQLQFPTDDYGLLQDVVPPFLLKEEP</sequence>
<evidence type="ECO:0000256" key="1">
    <source>
        <dbReference type="ARBA" id="ARBA00004123"/>
    </source>
</evidence>
<dbReference type="OrthoDB" id="1936515at2759"/>
<dbReference type="InterPro" id="IPR003657">
    <property type="entry name" value="WRKY_dom"/>
</dbReference>
<protein>
    <recommendedName>
        <fullName evidence="7">WRKY domain-containing protein</fullName>
    </recommendedName>
</protein>
<dbReference type="OMA" id="ITQHELH"/>
<dbReference type="PANTHER" id="PTHR31221">
    <property type="entry name" value="WRKY TRANSCRIPTION FACTOR PROTEIN 1-RELATED"/>
    <property type="match status" value="1"/>
</dbReference>
<dbReference type="GO" id="GO:0003700">
    <property type="term" value="F:DNA-binding transcription factor activity"/>
    <property type="evidence" value="ECO:0007669"/>
    <property type="project" value="InterPro"/>
</dbReference>
<dbReference type="PROSITE" id="PS50811">
    <property type="entry name" value="WRKY"/>
    <property type="match status" value="1"/>
</dbReference>
<evidence type="ECO:0000313" key="8">
    <source>
        <dbReference type="EMBL" id="KMS96051.1"/>
    </source>
</evidence>
<keyword evidence="9" id="KW-1185">Reference proteome</keyword>
<keyword evidence="4" id="KW-0804">Transcription</keyword>
<dbReference type="PANTHER" id="PTHR31221:SF320">
    <property type="entry name" value="WRKY TRANSCRIPTION FACTOR 20"/>
    <property type="match status" value="1"/>
</dbReference>